<sequence length="280" mass="28961">MSDPVETTVDGVAVKLLEVGAAPTAPLAWFSDEGTQSGKFRVTTGLGQHTEGGDAEGTAEGELPYSEVTMEIPLSATVSTDGEDLESTVTAGTPTGDNEARNSDIATAEGFRMVQKYSDDGKVATRSFSSPESATDSARASVEQGFGLMTDLPLVFPAEPVGAGARWTVTGQIDDVAAGASMKQVVTYTLTSRSDSVISLGVDISRTPAVRQMAGTELQVMDSTSESGGSLTLDLRRPVPVGGSVRTRTVVTYGQPGSPVSVVQESKTTLTWSGEDAAGQ</sequence>
<dbReference type="EMBL" id="CP024988">
    <property type="protein sequence ID" value="AWT26417.1"/>
    <property type="molecule type" value="Genomic_DNA"/>
</dbReference>
<gene>
    <name evidence="2" type="ORF">Csp1_16330</name>
</gene>
<dbReference type="KEGG" id="cpre:Csp1_16330"/>
<keyword evidence="3" id="KW-1185">Reference proteome</keyword>
<dbReference type="AlphaFoldDB" id="A0A2Z3YWJ4"/>
<feature type="region of interest" description="Disordered" evidence="1">
    <location>
        <begin position="256"/>
        <end position="280"/>
    </location>
</feature>
<name>A0A2Z3YWJ4_9CORY</name>
<accession>A0A2Z3YWJ4</accession>
<reference evidence="3" key="1">
    <citation type="submission" date="2017-11" db="EMBL/GenBank/DDBJ databases">
        <title>Otitis media/interna in a cat caused by the recently described species Corynebacterium provencense.</title>
        <authorList>
            <person name="Kittl S."/>
            <person name="Brodard I."/>
            <person name="Rychener L."/>
            <person name="Jores J."/>
            <person name="Roosje P."/>
            <person name="Gobeli Brawand S."/>
        </authorList>
    </citation>
    <scope>NUCLEOTIDE SEQUENCE [LARGE SCALE GENOMIC DNA]</scope>
    <source>
        <strain evidence="3">17KM38</strain>
    </source>
</reference>
<evidence type="ECO:0000256" key="1">
    <source>
        <dbReference type="SAM" id="MobiDB-lite"/>
    </source>
</evidence>
<organism evidence="2 3">
    <name type="scientific">Corynebacterium provencense</name>
    <dbReference type="NCBI Taxonomy" id="1737425"/>
    <lineage>
        <taxon>Bacteria</taxon>
        <taxon>Bacillati</taxon>
        <taxon>Actinomycetota</taxon>
        <taxon>Actinomycetes</taxon>
        <taxon>Mycobacteriales</taxon>
        <taxon>Corynebacteriaceae</taxon>
        <taxon>Corynebacterium</taxon>
    </lineage>
</organism>
<proteinExistence type="predicted"/>
<dbReference type="STRING" id="1737425.GCA_900049755_02558"/>
<evidence type="ECO:0000313" key="2">
    <source>
        <dbReference type="EMBL" id="AWT26417.1"/>
    </source>
</evidence>
<dbReference type="Proteomes" id="UP000247696">
    <property type="component" value="Chromosome"/>
</dbReference>
<feature type="compositionally biased region" description="Polar residues" evidence="1">
    <location>
        <begin position="87"/>
        <end position="96"/>
    </location>
</feature>
<protein>
    <submittedName>
        <fullName evidence="2">Uncharacterized protein</fullName>
    </submittedName>
</protein>
<feature type="compositionally biased region" description="Polar residues" evidence="1">
    <location>
        <begin position="261"/>
        <end position="272"/>
    </location>
</feature>
<evidence type="ECO:0000313" key="3">
    <source>
        <dbReference type="Proteomes" id="UP000247696"/>
    </source>
</evidence>
<feature type="region of interest" description="Disordered" evidence="1">
    <location>
        <begin position="78"/>
        <end position="101"/>
    </location>
</feature>